<keyword evidence="1" id="KW-0732">Signal</keyword>
<evidence type="ECO:0000256" key="1">
    <source>
        <dbReference type="SAM" id="SignalP"/>
    </source>
</evidence>
<proteinExistence type="predicted"/>
<feature type="chain" id="PRO_5026095216" evidence="1">
    <location>
        <begin position="22"/>
        <end position="122"/>
    </location>
</feature>
<dbReference type="Proteomes" id="UP000469159">
    <property type="component" value="Unassembled WGS sequence"/>
</dbReference>
<dbReference type="EMBL" id="WTYK01000005">
    <property type="protein sequence ID" value="MXP41900.1"/>
    <property type="molecule type" value="Genomic_DNA"/>
</dbReference>
<keyword evidence="3" id="KW-1185">Reference proteome</keyword>
<dbReference type="InterPro" id="IPR046150">
    <property type="entry name" value="DUF6152"/>
</dbReference>
<reference evidence="2 3" key="1">
    <citation type="submission" date="2019-12" db="EMBL/GenBank/DDBJ databases">
        <title>Genomic-based taxomic classification of the family Erythrobacteraceae.</title>
        <authorList>
            <person name="Xu L."/>
        </authorList>
    </citation>
    <scope>NUCLEOTIDE SEQUENCE [LARGE SCALE GENOMIC DNA]</scope>
    <source>
        <strain evidence="2 3">MCCC 1K02066</strain>
    </source>
</reference>
<name>A0A6I4USJ0_9SPHN</name>
<gene>
    <name evidence="2" type="ORF">GRI75_09635</name>
</gene>
<dbReference type="OrthoDB" id="8420938at2"/>
<accession>A0A6I4USJ0</accession>
<dbReference type="Pfam" id="PF19649">
    <property type="entry name" value="DUF6152"/>
    <property type="match status" value="1"/>
</dbReference>
<dbReference type="RefSeq" id="WP_160746765.1">
    <property type="nucleotide sequence ID" value="NZ_WTYK01000005.1"/>
</dbReference>
<protein>
    <submittedName>
        <fullName evidence="2">Uncharacterized protein</fullName>
    </submittedName>
</protein>
<dbReference type="AlphaFoldDB" id="A0A6I4USJ0"/>
<evidence type="ECO:0000313" key="2">
    <source>
        <dbReference type="EMBL" id="MXP41900.1"/>
    </source>
</evidence>
<organism evidence="2 3">
    <name type="scientific">Croceibacterium soli</name>
    <dbReference type="NCBI Taxonomy" id="1739690"/>
    <lineage>
        <taxon>Bacteria</taxon>
        <taxon>Pseudomonadati</taxon>
        <taxon>Pseudomonadota</taxon>
        <taxon>Alphaproteobacteria</taxon>
        <taxon>Sphingomonadales</taxon>
        <taxon>Erythrobacteraceae</taxon>
        <taxon>Croceibacterium</taxon>
    </lineage>
</organism>
<feature type="signal peptide" evidence="1">
    <location>
        <begin position="1"/>
        <end position="21"/>
    </location>
</feature>
<sequence length="122" mass="13301">MKISPWLALAGLLAIPGPTLAHHSYAMFDMQKTVALDATVVRFKWQNPHAFIEIDATAGGKKERWSIEMTSPNNLVQEGWKRTSLKSGDKIKLYVHPLRSGARGGSYAGVRLPDGSTLGQVG</sequence>
<comment type="caution">
    <text evidence="2">The sequence shown here is derived from an EMBL/GenBank/DDBJ whole genome shotgun (WGS) entry which is preliminary data.</text>
</comment>
<evidence type="ECO:0000313" key="3">
    <source>
        <dbReference type="Proteomes" id="UP000469159"/>
    </source>
</evidence>